<accession>A0A0K8QK88</accession>
<dbReference type="AlphaFoldDB" id="A0A0K8QK88"/>
<feature type="region of interest" description="Disordered" evidence="1">
    <location>
        <begin position="162"/>
        <end position="199"/>
    </location>
</feature>
<evidence type="ECO:0000313" key="5">
    <source>
        <dbReference type="Proteomes" id="UP000253740"/>
    </source>
</evidence>
<feature type="compositionally biased region" description="Basic and acidic residues" evidence="1">
    <location>
        <begin position="162"/>
        <end position="188"/>
    </location>
</feature>
<proteinExistence type="predicted"/>
<evidence type="ECO:0000256" key="2">
    <source>
        <dbReference type="SAM" id="SignalP"/>
    </source>
</evidence>
<dbReference type="Proteomes" id="UP000253740">
    <property type="component" value="Unassembled WGS sequence"/>
</dbReference>
<sequence length="199" mass="22444">MKRITRIAGRFGLAAAGFGVLFAAQAQSVDNVTQRNVDQQQRIEQGLQSGQLTTREAAKLEQGEAHIDRIEQRDLRDGTLSAQDQAQIRHAQNRESAAIYSQKHDAQTGNPDSRSSQRMQADVQRNIDQQQRIRNGVASGSLTNREAAHLEGREAHVDHLEARAGADGRVGAREQARIQRTDNRDSRRIYRQKHDRQHR</sequence>
<feature type="compositionally biased region" description="Basic residues" evidence="1">
    <location>
        <begin position="189"/>
        <end position="199"/>
    </location>
</feature>
<protein>
    <recommendedName>
        <fullName evidence="6">Phage infection protein</fullName>
    </recommendedName>
</protein>
<evidence type="ECO:0000313" key="4">
    <source>
        <dbReference type="EMBL" id="GAP65360.1"/>
    </source>
</evidence>
<dbReference type="EMBL" id="DF970159">
    <property type="protein sequence ID" value="GAP65360.1"/>
    <property type="molecule type" value="Genomic_DNA"/>
</dbReference>
<evidence type="ECO:0000256" key="1">
    <source>
        <dbReference type="SAM" id="MobiDB-lite"/>
    </source>
</evidence>
<keyword evidence="2" id="KW-0732">Signal</keyword>
<organism evidence="4">
    <name type="scientific">Mizugakiibacter sediminis</name>
    <dbReference type="NCBI Taxonomy" id="1475481"/>
    <lineage>
        <taxon>Bacteria</taxon>
        <taxon>Pseudomonadati</taxon>
        <taxon>Pseudomonadota</taxon>
        <taxon>Gammaproteobacteria</taxon>
        <taxon>Lysobacterales</taxon>
        <taxon>Rhodanobacteraceae</taxon>
        <taxon>Mizugakiibacter</taxon>
    </lineage>
</organism>
<feature type="compositionally biased region" description="Low complexity" evidence="1">
    <location>
        <begin position="124"/>
        <end position="135"/>
    </location>
</feature>
<dbReference type="HOGENOM" id="CLU_091686_0_0_6"/>
<feature type="chain" id="PRO_5007414681" description="Phage infection protein" evidence="2">
    <location>
        <begin position="27"/>
        <end position="199"/>
    </location>
</feature>
<feature type="region of interest" description="Disordered" evidence="1">
    <location>
        <begin position="91"/>
        <end position="141"/>
    </location>
</feature>
<evidence type="ECO:0000313" key="3">
    <source>
        <dbReference type="EMBL" id="GAN45520.1"/>
    </source>
</evidence>
<dbReference type="STRING" id="1475481.GCA_000953855_00659"/>
<gene>
    <name evidence="3" type="ORF">MBSD_2069</name>
    <name evidence="4" type="ORF">MBSD_n0649</name>
</gene>
<reference evidence="3" key="1">
    <citation type="submission" date="2015-03" db="EMBL/GenBank/DDBJ databases">
        <title>Draft genome sequence of Mizugakiibacter sediminis skMP5.</title>
        <authorList>
            <person name="Watanabe T."/>
            <person name="Kojima H."/>
            <person name="Fukui M."/>
        </authorList>
    </citation>
    <scope>NUCLEOTIDE SEQUENCE</scope>
    <source>
        <strain evidence="3">SkMP5</strain>
    </source>
</reference>
<dbReference type="EMBL" id="DF952381">
    <property type="protein sequence ID" value="GAN45520.1"/>
    <property type="molecule type" value="Genomic_DNA"/>
</dbReference>
<name>A0A0K8QK88_9GAMM</name>
<evidence type="ECO:0008006" key="6">
    <source>
        <dbReference type="Google" id="ProtNLM"/>
    </source>
</evidence>
<dbReference type="RefSeq" id="WP_062535060.1">
    <property type="nucleotide sequence ID" value="NZ_DF970159.1"/>
</dbReference>
<feature type="signal peptide" evidence="2">
    <location>
        <begin position="1"/>
        <end position="26"/>
    </location>
</feature>
<feature type="compositionally biased region" description="Polar residues" evidence="1">
    <location>
        <begin position="107"/>
        <end position="119"/>
    </location>
</feature>
<dbReference type="OrthoDB" id="5950533at2"/>
<reference evidence="4" key="2">
    <citation type="submission" date="2015-08" db="EMBL/GenBank/DDBJ databases">
        <title>Complete DNA Sequence of Pseudomonas syringae pv. actinidiae, the Causal Agent of Kiwifruit Canker Disease.</title>
        <authorList>
            <person name="Rikkerink E.H.A."/>
            <person name="Fineran P.C."/>
        </authorList>
    </citation>
    <scope>NUCLEOTIDE SEQUENCE</scope>
    <source>
        <strain evidence="4">SkMP5</strain>
    </source>
</reference>
<keyword evidence="5" id="KW-1185">Reference proteome</keyword>